<dbReference type="Gene3D" id="3.40.50.720">
    <property type="entry name" value="NAD(P)-binding Rossmann-like Domain"/>
    <property type="match status" value="1"/>
</dbReference>
<feature type="domain" description="Gfo/Idh/MocA-like oxidoreductase N-terminal" evidence="1">
    <location>
        <begin position="4"/>
        <end position="133"/>
    </location>
</feature>
<dbReference type="AlphaFoldDB" id="A0AA39UKX4"/>
<dbReference type="SUPFAM" id="SSF55347">
    <property type="entry name" value="Glyceraldehyde-3-phosphate dehydrogenase-like, C-terminal domain"/>
    <property type="match status" value="1"/>
</dbReference>
<evidence type="ECO:0000259" key="1">
    <source>
        <dbReference type="Pfam" id="PF01408"/>
    </source>
</evidence>
<dbReference type="Pfam" id="PF01408">
    <property type="entry name" value="GFO_IDH_MocA"/>
    <property type="match status" value="1"/>
</dbReference>
<dbReference type="InterPro" id="IPR055080">
    <property type="entry name" value="Gal80p-like_C"/>
</dbReference>
<name>A0AA39UKX4_9AGAR</name>
<dbReference type="InterPro" id="IPR000683">
    <property type="entry name" value="Gfo/Idh/MocA-like_OxRdtase_N"/>
</dbReference>
<dbReference type="Pfam" id="PF22685">
    <property type="entry name" value="Gal80p_C-like"/>
    <property type="match status" value="1"/>
</dbReference>
<feature type="domain" description="Gal80p-like C-terminal" evidence="2">
    <location>
        <begin position="141"/>
        <end position="296"/>
    </location>
</feature>
<dbReference type="Gene3D" id="3.30.360.10">
    <property type="entry name" value="Dihydrodipicolinate Reductase, domain 2"/>
    <property type="match status" value="1"/>
</dbReference>
<organism evidence="3 4">
    <name type="scientific">Armillaria luteobubalina</name>
    <dbReference type="NCBI Taxonomy" id="153913"/>
    <lineage>
        <taxon>Eukaryota</taxon>
        <taxon>Fungi</taxon>
        <taxon>Dikarya</taxon>
        <taxon>Basidiomycota</taxon>
        <taxon>Agaricomycotina</taxon>
        <taxon>Agaricomycetes</taxon>
        <taxon>Agaricomycetidae</taxon>
        <taxon>Agaricales</taxon>
        <taxon>Marasmiineae</taxon>
        <taxon>Physalacriaceae</taxon>
        <taxon>Armillaria</taxon>
    </lineage>
</organism>
<reference evidence="3" key="1">
    <citation type="submission" date="2023-06" db="EMBL/GenBank/DDBJ databases">
        <authorList>
            <consortium name="Lawrence Berkeley National Laboratory"/>
            <person name="Ahrendt S."/>
            <person name="Sahu N."/>
            <person name="Indic B."/>
            <person name="Wong-Bajracharya J."/>
            <person name="Merenyi Z."/>
            <person name="Ke H.-M."/>
            <person name="Monk M."/>
            <person name="Kocsube S."/>
            <person name="Drula E."/>
            <person name="Lipzen A."/>
            <person name="Balint B."/>
            <person name="Henrissat B."/>
            <person name="Andreopoulos B."/>
            <person name="Martin F.M."/>
            <person name="Harder C.B."/>
            <person name="Rigling D."/>
            <person name="Ford K.L."/>
            <person name="Foster G.D."/>
            <person name="Pangilinan J."/>
            <person name="Papanicolaou A."/>
            <person name="Barry K."/>
            <person name="LaButti K."/>
            <person name="Viragh M."/>
            <person name="Koriabine M."/>
            <person name="Yan M."/>
            <person name="Riley R."/>
            <person name="Champramary S."/>
            <person name="Plett K.L."/>
            <person name="Tsai I.J."/>
            <person name="Slot J."/>
            <person name="Sipos G."/>
            <person name="Plett J."/>
            <person name="Nagy L.G."/>
            <person name="Grigoriev I.V."/>
        </authorList>
    </citation>
    <scope>NUCLEOTIDE SEQUENCE</scope>
    <source>
        <strain evidence="3">HWK02</strain>
    </source>
</reference>
<dbReference type="GO" id="GO:0000166">
    <property type="term" value="F:nucleotide binding"/>
    <property type="evidence" value="ECO:0007669"/>
    <property type="project" value="InterPro"/>
</dbReference>
<sequence length="371" mass="39147">MSPIRIGFIGLSGQGWASTILAPPLFEEPLLSQYQLTAVSTSNPASAEATAAKYASLLGTPVKPYHGSPEHIVSDPNVDLIAVSVKVMDHFENAMKVIDGGKDLFLEWPAGNSLKETSALASAAKERGVRTIIGLQARMDPVFQKVKAIIDSGKFGRILSTSLTARMFPGLKMWGPYMSSAMRPYALDSNGGTLLDIGGGHLLDMLTYILGPVASVSATLSIQYPVAEIIDENGKPTGETIEQDVATQVAVSGVLTSGAVMSFHLRGGLETKSDGKAGTPLLWVIDGEKGSIRIEGDDPKASAISITTPAGLYVNGEEVKVEGGGFANVRRAWEAYAAKGEGYADLEAALKTKALVDAIKRSGKEGRRVDL</sequence>
<dbReference type="InterPro" id="IPR051317">
    <property type="entry name" value="Gfo/Idh/MocA_oxidoreduct"/>
</dbReference>
<gene>
    <name evidence="3" type="ORF">EDD18DRAFT_1079991</name>
</gene>
<comment type="caution">
    <text evidence="3">The sequence shown here is derived from an EMBL/GenBank/DDBJ whole genome shotgun (WGS) entry which is preliminary data.</text>
</comment>
<dbReference type="Proteomes" id="UP001175228">
    <property type="component" value="Unassembled WGS sequence"/>
</dbReference>
<accession>A0AA39UKX4</accession>
<evidence type="ECO:0000313" key="4">
    <source>
        <dbReference type="Proteomes" id="UP001175228"/>
    </source>
</evidence>
<dbReference type="InterPro" id="IPR036291">
    <property type="entry name" value="NAD(P)-bd_dom_sf"/>
</dbReference>
<evidence type="ECO:0000259" key="2">
    <source>
        <dbReference type="Pfam" id="PF22685"/>
    </source>
</evidence>
<protein>
    <submittedName>
        <fullName evidence="3">NAD-binding Rossmann fold oxidoreductase</fullName>
    </submittedName>
</protein>
<proteinExistence type="predicted"/>
<dbReference type="SUPFAM" id="SSF51735">
    <property type="entry name" value="NAD(P)-binding Rossmann-fold domains"/>
    <property type="match status" value="1"/>
</dbReference>
<dbReference type="PANTHER" id="PTHR43708">
    <property type="entry name" value="CONSERVED EXPRESSED OXIDOREDUCTASE (EUROFUNG)"/>
    <property type="match status" value="1"/>
</dbReference>
<dbReference type="EMBL" id="JAUEPU010000031">
    <property type="protein sequence ID" value="KAK0492193.1"/>
    <property type="molecule type" value="Genomic_DNA"/>
</dbReference>
<dbReference type="PANTHER" id="PTHR43708:SF1">
    <property type="entry name" value="GALACTOSE_LACTOSE METABOLISM REGULATORY PROTEIN GAL80"/>
    <property type="match status" value="1"/>
</dbReference>
<evidence type="ECO:0000313" key="3">
    <source>
        <dbReference type="EMBL" id="KAK0492193.1"/>
    </source>
</evidence>
<keyword evidence="4" id="KW-1185">Reference proteome</keyword>